<protein>
    <submittedName>
        <fullName evidence="1">Uncharacterized protein</fullName>
    </submittedName>
</protein>
<accession>H2Y022</accession>
<reference evidence="2" key="1">
    <citation type="journal article" date="2002" name="Science">
        <title>The draft genome of Ciona intestinalis: insights into chordate and vertebrate origins.</title>
        <authorList>
            <person name="Dehal P."/>
            <person name="Satou Y."/>
            <person name="Campbell R.K."/>
            <person name="Chapman J."/>
            <person name="Degnan B."/>
            <person name="De Tomaso A."/>
            <person name="Davidson B."/>
            <person name="Di Gregorio A."/>
            <person name="Gelpke M."/>
            <person name="Goodstein D.M."/>
            <person name="Harafuji N."/>
            <person name="Hastings K.E."/>
            <person name="Ho I."/>
            <person name="Hotta K."/>
            <person name="Huang W."/>
            <person name="Kawashima T."/>
            <person name="Lemaire P."/>
            <person name="Martinez D."/>
            <person name="Meinertzhagen I.A."/>
            <person name="Necula S."/>
            <person name="Nonaka M."/>
            <person name="Putnam N."/>
            <person name="Rash S."/>
            <person name="Saiga H."/>
            <person name="Satake M."/>
            <person name="Terry A."/>
            <person name="Yamada L."/>
            <person name="Wang H.G."/>
            <person name="Awazu S."/>
            <person name="Azumi K."/>
            <person name="Boore J."/>
            <person name="Branno M."/>
            <person name="Chin-Bow S."/>
            <person name="DeSantis R."/>
            <person name="Doyle S."/>
            <person name="Francino P."/>
            <person name="Keys D.N."/>
            <person name="Haga S."/>
            <person name="Hayashi H."/>
            <person name="Hino K."/>
            <person name="Imai K.S."/>
            <person name="Inaba K."/>
            <person name="Kano S."/>
            <person name="Kobayashi K."/>
            <person name="Kobayashi M."/>
            <person name="Lee B.I."/>
            <person name="Makabe K.W."/>
            <person name="Manohar C."/>
            <person name="Matassi G."/>
            <person name="Medina M."/>
            <person name="Mochizuki Y."/>
            <person name="Mount S."/>
            <person name="Morishita T."/>
            <person name="Miura S."/>
            <person name="Nakayama A."/>
            <person name="Nishizaka S."/>
            <person name="Nomoto H."/>
            <person name="Ohta F."/>
            <person name="Oishi K."/>
            <person name="Rigoutsos I."/>
            <person name="Sano M."/>
            <person name="Sasaki A."/>
            <person name="Sasakura Y."/>
            <person name="Shoguchi E."/>
            <person name="Shin-i T."/>
            <person name="Spagnuolo A."/>
            <person name="Stainier D."/>
            <person name="Suzuki M.M."/>
            <person name="Tassy O."/>
            <person name="Takatori N."/>
            <person name="Tokuoka M."/>
            <person name="Yagi K."/>
            <person name="Yoshizaki F."/>
            <person name="Wada S."/>
            <person name="Zhang C."/>
            <person name="Hyatt P.D."/>
            <person name="Larimer F."/>
            <person name="Detter C."/>
            <person name="Doggett N."/>
            <person name="Glavina T."/>
            <person name="Hawkins T."/>
            <person name="Richardson P."/>
            <person name="Lucas S."/>
            <person name="Kohara Y."/>
            <person name="Levine M."/>
            <person name="Satoh N."/>
            <person name="Rokhsar D.S."/>
        </authorList>
    </citation>
    <scope>NUCLEOTIDE SEQUENCE [LARGE SCALE GENOMIC DNA]</scope>
</reference>
<dbReference type="Ensembl" id="ENSCINT00000031583.1">
    <property type="protein sequence ID" value="ENSCINP00000035256.1"/>
    <property type="gene ID" value="ENSCING00000024626.1"/>
</dbReference>
<organism evidence="1 2">
    <name type="scientific">Ciona intestinalis</name>
    <name type="common">Transparent sea squirt</name>
    <name type="synonym">Ascidia intestinalis</name>
    <dbReference type="NCBI Taxonomy" id="7719"/>
    <lineage>
        <taxon>Eukaryota</taxon>
        <taxon>Metazoa</taxon>
        <taxon>Chordata</taxon>
        <taxon>Tunicata</taxon>
        <taxon>Ascidiacea</taxon>
        <taxon>Phlebobranchia</taxon>
        <taxon>Cionidae</taxon>
        <taxon>Ciona</taxon>
    </lineage>
</organism>
<keyword evidence="2" id="KW-1185">Reference proteome</keyword>
<name>H2Y022_CIOIN</name>
<sequence length="88" mass="10237">MLVMKAVYLQFHFLLQMATNFKTEVQLLLFIGLLDVYDTEYAYKSVIVMDFACCGRGRITSKMMKKSALILMQFWTSCSGTRQRVCPY</sequence>
<dbReference type="AlphaFoldDB" id="H2Y022"/>
<reference evidence="1" key="2">
    <citation type="submission" date="2025-08" db="UniProtKB">
        <authorList>
            <consortium name="Ensembl"/>
        </authorList>
    </citation>
    <scope>IDENTIFICATION</scope>
</reference>
<dbReference type="Proteomes" id="UP000008144">
    <property type="component" value="Unassembled WGS sequence"/>
</dbReference>
<reference evidence="1" key="3">
    <citation type="submission" date="2025-09" db="UniProtKB">
        <authorList>
            <consortium name="Ensembl"/>
        </authorList>
    </citation>
    <scope>IDENTIFICATION</scope>
</reference>
<proteinExistence type="predicted"/>
<evidence type="ECO:0000313" key="2">
    <source>
        <dbReference type="Proteomes" id="UP000008144"/>
    </source>
</evidence>
<evidence type="ECO:0000313" key="1">
    <source>
        <dbReference type="Ensembl" id="ENSCINP00000035256.1"/>
    </source>
</evidence>
<dbReference type="GeneTree" id="ENSGT00660000097339"/>
<dbReference type="HOGENOM" id="CLU_2468394_0_0_1"/>
<dbReference type="InParanoid" id="H2Y022"/>